<dbReference type="EMBL" id="CAJVQA010056904">
    <property type="protein sequence ID" value="CAG8826126.1"/>
    <property type="molecule type" value="Genomic_DNA"/>
</dbReference>
<dbReference type="Proteomes" id="UP000789759">
    <property type="component" value="Unassembled WGS sequence"/>
</dbReference>
<organism evidence="1 2">
    <name type="scientific">Cetraspora pellucida</name>
    <dbReference type="NCBI Taxonomy" id="1433469"/>
    <lineage>
        <taxon>Eukaryota</taxon>
        <taxon>Fungi</taxon>
        <taxon>Fungi incertae sedis</taxon>
        <taxon>Mucoromycota</taxon>
        <taxon>Glomeromycotina</taxon>
        <taxon>Glomeromycetes</taxon>
        <taxon>Diversisporales</taxon>
        <taxon>Gigasporaceae</taxon>
        <taxon>Cetraspora</taxon>
    </lineage>
</organism>
<name>A0A9N9PJF3_9GLOM</name>
<keyword evidence="2" id="KW-1185">Reference proteome</keyword>
<accession>A0A9N9PJF3</accession>
<dbReference type="AlphaFoldDB" id="A0A9N9PJF3"/>
<comment type="caution">
    <text evidence="1">The sequence shown here is derived from an EMBL/GenBank/DDBJ whole genome shotgun (WGS) entry which is preliminary data.</text>
</comment>
<gene>
    <name evidence="1" type="ORF">CPELLU_LOCUS20187</name>
</gene>
<proteinExistence type="predicted"/>
<feature type="non-terminal residue" evidence="1">
    <location>
        <position position="1"/>
    </location>
</feature>
<reference evidence="1" key="1">
    <citation type="submission" date="2021-06" db="EMBL/GenBank/DDBJ databases">
        <authorList>
            <person name="Kallberg Y."/>
            <person name="Tangrot J."/>
            <person name="Rosling A."/>
        </authorList>
    </citation>
    <scope>NUCLEOTIDE SEQUENCE</scope>
    <source>
        <strain evidence="1">FL966</strain>
    </source>
</reference>
<evidence type="ECO:0000313" key="1">
    <source>
        <dbReference type="EMBL" id="CAG8826126.1"/>
    </source>
</evidence>
<evidence type="ECO:0000313" key="2">
    <source>
        <dbReference type="Proteomes" id="UP000789759"/>
    </source>
</evidence>
<sequence length="69" mass="8178">QEFCDKYASLFDLLLLFYPKFITNKYQLETLFWISVETKNFLQPVALTNPFKPPLEILLKEDEDDSQTS</sequence>
<protein>
    <submittedName>
        <fullName evidence="1">15473_t:CDS:1</fullName>
    </submittedName>
</protein>